<protein>
    <submittedName>
        <fullName evidence="2">1939_t:CDS:1</fullName>
    </submittedName>
</protein>
<dbReference type="EMBL" id="CAJVPK010001231">
    <property type="protein sequence ID" value="CAG8577811.1"/>
    <property type="molecule type" value="Genomic_DNA"/>
</dbReference>
<feature type="non-terminal residue" evidence="2">
    <location>
        <position position="84"/>
    </location>
</feature>
<evidence type="ECO:0000256" key="1">
    <source>
        <dbReference type="SAM" id="MobiDB-lite"/>
    </source>
</evidence>
<evidence type="ECO:0000313" key="2">
    <source>
        <dbReference type="EMBL" id="CAG8577811.1"/>
    </source>
</evidence>
<proteinExistence type="predicted"/>
<reference evidence="2" key="1">
    <citation type="submission" date="2021-06" db="EMBL/GenBank/DDBJ databases">
        <authorList>
            <person name="Kallberg Y."/>
            <person name="Tangrot J."/>
            <person name="Rosling A."/>
        </authorList>
    </citation>
    <scope>NUCLEOTIDE SEQUENCE</scope>
    <source>
        <strain evidence="2">AZ414A</strain>
    </source>
</reference>
<keyword evidence="3" id="KW-1185">Reference proteome</keyword>
<dbReference type="OrthoDB" id="10264738at2759"/>
<name>A0A9N9BU14_9GLOM</name>
<accession>A0A9N9BU14</accession>
<organism evidence="2 3">
    <name type="scientific">Diversispora eburnea</name>
    <dbReference type="NCBI Taxonomy" id="1213867"/>
    <lineage>
        <taxon>Eukaryota</taxon>
        <taxon>Fungi</taxon>
        <taxon>Fungi incertae sedis</taxon>
        <taxon>Mucoromycota</taxon>
        <taxon>Glomeromycotina</taxon>
        <taxon>Glomeromycetes</taxon>
        <taxon>Diversisporales</taxon>
        <taxon>Diversisporaceae</taxon>
        <taxon>Diversispora</taxon>
    </lineage>
</organism>
<gene>
    <name evidence="2" type="ORF">DEBURN_LOCUS8418</name>
</gene>
<dbReference type="Proteomes" id="UP000789706">
    <property type="component" value="Unassembled WGS sequence"/>
</dbReference>
<sequence length="84" mass="8961">ENAAKYSGEYLHNCIVEDPDFGENLESAIKNVLSVDGIAAPMSNDHKPDNDADANTKAELTEAGAKASLKNDTEAEANPNLLQM</sequence>
<comment type="caution">
    <text evidence="2">The sequence shown here is derived from an EMBL/GenBank/DDBJ whole genome shotgun (WGS) entry which is preliminary data.</text>
</comment>
<dbReference type="AlphaFoldDB" id="A0A9N9BU14"/>
<evidence type="ECO:0000313" key="3">
    <source>
        <dbReference type="Proteomes" id="UP000789706"/>
    </source>
</evidence>
<feature type="region of interest" description="Disordered" evidence="1">
    <location>
        <begin position="61"/>
        <end position="84"/>
    </location>
</feature>